<evidence type="ECO:0000313" key="2">
    <source>
        <dbReference type="Proteomes" id="UP001390339"/>
    </source>
</evidence>
<proteinExistence type="predicted"/>
<accession>A0ABR2JAR2</accession>
<organism evidence="1 2">
    <name type="scientific">Apiospora arundinis</name>
    <dbReference type="NCBI Taxonomy" id="335852"/>
    <lineage>
        <taxon>Eukaryota</taxon>
        <taxon>Fungi</taxon>
        <taxon>Dikarya</taxon>
        <taxon>Ascomycota</taxon>
        <taxon>Pezizomycotina</taxon>
        <taxon>Sordariomycetes</taxon>
        <taxon>Xylariomycetidae</taxon>
        <taxon>Amphisphaeriales</taxon>
        <taxon>Apiosporaceae</taxon>
        <taxon>Apiospora</taxon>
    </lineage>
</organism>
<keyword evidence="2" id="KW-1185">Reference proteome</keyword>
<gene>
    <name evidence="1" type="ORF">PGQ11_005299</name>
</gene>
<name>A0ABR2JAR2_9PEZI</name>
<dbReference type="EMBL" id="JAPCWZ010000003">
    <property type="protein sequence ID" value="KAK8874785.1"/>
    <property type="molecule type" value="Genomic_DNA"/>
</dbReference>
<evidence type="ECO:0000313" key="1">
    <source>
        <dbReference type="EMBL" id="KAK8874785.1"/>
    </source>
</evidence>
<sequence length="195" mass="21759">MVSATWKLTQKLAEMSFNDQNKTRHQSKLLYRKDHTISRQSSNTEQIKLPDTFSPALFDPFWKGKLPATHNSNIKTEVTGEHHISKDGLKGATIEAAQSKIQAAARSDPTSSNGEQYWHNSAFGPASKPKSESKKCIECGKFYVEEDNTPNACNFHWAQTVPAMPTQEQHKSPPPQLAAQWPCLGMGLLWLGPQV</sequence>
<protein>
    <submittedName>
        <fullName evidence="1">Uncharacterized protein</fullName>
    </submittedName>
</protein>
<dbReference type="Proteomes" id="UP001390339">
    <property type="component" value="Unassembled WGS sequence"/>
</dbReference>
<comment type="caution">
    <text evidence="1">The sequence shown here is derived from an EMBL/GenBank/DDBJ whole genome shotgun (WGS) entry which is preliminary data.</text>
</comment>
<reference evidence="1 2" key="1">
    <citation type="journal article" date="2024" name="IMA Fungus">
        <title>Apiospora arundinis, a panoply of carbohydrate-active enzymes and secondary metabolites.</title>
        <authorList>
            <person name="Sorensen T."/>
            <person name="Petersen C."/>
            <person name="Muurmann A.T."/>
            <person name="Christiansen J.V."/>
            <person name="Brundto M.L."/>
            <person name="Overgaard C.K."/>
            <person name="Boysen A.T."/>
            <person name="Wollenberg R.D."/>
            <person name="Larsen T.O."/>
            <person name="Sorensen J.L."/>
            <person name="Nielsen K.L."/>
            <person name="Sondergaard T.E."/>
        </authorList>
    </citation>
    <scope>NUCLEOTIDE SEQUENCE [LARGE SCALE GENOMIC DNA]</scope>
    <source>
        <strain evidence="1 2">AAU 773</strain>
    </source>
</reference>